<evidence type="ECO:0000256" key="6">
    <source>
        <dbReference type="SAM" id="SignalP"/>
    </source>
</evidence>
<reference evidence="9" key="1">
    <citation type="submission" date="2017-02" db="UniProtKB">
        <authorList>
            <consortium name="WormBaseParasite"/>
        </authorList>
    </citation>
    <scope>IDENTIFICATION</scope>
</reference>
<name>A0A0M3HFL9_ASCLU</name>
<keyword evidence="3" id="KW-0963">Cytoplasm</keyword>
<protein>
    <submittedName>
        <fullName evidence="9">Importin subunit beta-1</fullName>
    </submittedName>
</protein>
<keyword evidence="8" id="KW-1185">Reference proteome</keyword>
<dbReference type="InterPro" id="IPR058584">
    <property type="entry name" value="IMB1_TNPO1-like_TPR"/>
</dbReference>
<proteinExistence type="predicted"/>
<dbReference type="PANTHER" id="PTHR10527">
    <property type="entry name" value="IMPORTIN BETA"/>
    <property type="match status" value="1"/>
</dbReference>
<evidence type="ECO:0000259" key="7">
    <source>
        <dbReference type="Pfam" id="PF25574"/>
    </source>
</evidence>
<feature type="signal peptide" evidence="6">
    <location>
        <begin position="1"/>
        <end position="16"/>
    </location>
</feature>
<dbReference type="SUPFAM" id="SSF48371">
    <property type="entry name" value="ARM repeat"/>
    <property type="match status" value="1"/>
</dbReference>
<evidence type="ECO:0000256" key="5">
    <source>
        <dbReference type="ARBA" id="ARBA00022927"/>
    </source>
</evidence>
<evidence type="ECO:0000256" key="1">
    <source>
        <dbReference type="ARBA" id="ARBA00004496"/>
    </source>
</evidence>
<comment type="subcellular location">
    <subcellularLocation>
        <location evidence="1">Cytoplasm</location>
    </subcellularLocation>
</comment>
<evidence type="ECO:0000256" key="2">
    <source>
        <dbReference type="ARBA" id="ARBA00022448"/>
    </source>
</evidence>
<feature type="chain" id="PRO_5005656424" evidence="6">
    <location>
        <begin position="17"/>
        <end position="221"/>
    </location>
</feature>
<keyword evidence="2" id="KW-0813">Transport</keyword>
<organism evidence="8 9">
    <name type="scientific">Ascaris lumbricoides</name>
    <name type="common">Giant roundworm</name>
    <dbReference type="NCBI Taxonomy" id="6252"/>
    <lineage>
        <taxon>Eukaryota</taxon>
        <taxon>Metazoa</taxon>
        <taxon>Ecdysozoa</taxon>
        <taxon>Nematoda</taxon>
        <taxon>Chromadorea</taxon>
        <taxon>Rhabditida</taxon>
        <taxon>Spirurina</taxon>
        <taxon>Ascaridomorpha</taxon>
        <taxon>Ascaridoidea</taxon>
        <taxon>Ascarididae</taxon>
        <taxon>Ascaris</taxon>
    </lineage>
</organism>
<accession>A0A0M3HFL9</accession>
<evidence type="ECO:0000313" key="9">
    <source>
        <dbReference type="WBParaSite" id="ALUE_0000031401-mRNA-1"/>
    </source>
</evidence>
<keyword evidence="6" id="KW-0732">Signal</keyword>
<keyword evidence="4" id="KW-0677">Repeat</keyword>
<dbReference type="Gene3D" id="1.25.10.10">
    <property type="entry name" value="Leucine-rich Repeat Variant"/>
    <property type="match status" value="1"/>
</dbReference>
<evidence type="ECO:0000256" key="3">
    <source>
        <dbReference type="ARBA" id="ARBA00022490"/>
    </source>
</evidence>
<evidence type="ECO:0000313" key="8">
    <source>
        <dbReference type="Proteomes" id="UP000036681"/>
    </source>
</evidence>
<dbReference type="Pfam" id="PF25574">
    <property type="entry name" value="TPR_IMB1"/>
    <property type="match status" value="1"/>
</dbReference>
<feature type="domain" description="Importin subunit beta-1/Transportin-1-like TPR repeats" evidence="7">
    <location>
        <begin position="73"/>
        <end position="199"/>
    </location>
</feature>
<dbReference type="GO" id="GO:0005737">
    <property type="term" value="C:cytoplasm"/>
    <property type="evidence" value="ECO:0007669"/>
    <property type="project" value="UniProtKB-SubCell"/>
</dbReference>
<dbReference type="InterPro" id="IPR040122">
    <property type="entry name" value="Importin_beta"/>
</dbReference>
<dbReference type="WBParaSite" id="ALUE_0000031401-mRNA-1">
    <property type="protein sequence ID" value="ALUE_0000031401-mRNA-1"/>
    <property type="gene ID" value="ALUE_0000031401"/>
</dbReference>
<sequence length="221" mass="24718">MSLILLLTLYLNASLILKNIQKIAILRRCALILHAQRSVADFQLQVRDTAAWCIGRVCDSCEEVVIRQEILTPLLPALSNTLQQEPRVASNVCWAISSLAKAAYDMGCQMGTDYSGQPETYILSPCFEAMISELIKATDRSDAHMSNLRIAAFETLMELIKNSPKDCYPVVQNTTVVMLKKLEQLLSIENSLETSSDKVRFVFILVRVERVGNIEGWSSCT</sequence>
<dbReference type="Proteomes" id="UP000036681">
    <property type="component" value="Unplaced"/>
</dbReference>
<dbReference type="GO" id="GO:0006606">
    <property type="term" value="P:protein import into nucleus"/>
    <property type="evidence" value="ECO:0007669"/>
    <property type="project" value="InterPro"/>
</dbReference>
<evidence type="ECO:0000256" key="4">
    <source>
        <dbReference type="ARBA" id="ARBA00022737"/>
    </source>
</evidence>
<dbReference type="AlphaFoldDB" id="A0A0M3HFL9"/>
<keyword evidence="5" id="KW-0653">Protein transport</keyword>
<dbReference type="InterPro" id="IPR016024">
    <property type="entry name" value="ARM-type_fold"/>
</dbReference>
<dbReference type="InterPro" id="IPR011989">
    <property type="entry name" value="ARM-like"/>
</dbReference>